<organism evidence="3 4">
    <name type="scientific">Streptomyces alkaliterrae</name>
    <dbReference type="NCBI Taxonomy" id="2213162"/>
    <lineage>
        <taxon>Bacteria</taxon>
        <taxon>Bacillati</taxon>
        <taxon>Actinomycetota</taxon>
        <taxon>Actinomycetes</taxon>
        <taxon>Kitasatosporales</taxon>
        <taxon>Streptomycetaceae</taxon>
        <taxon>Streptomyces</taxon>
    </lineage>
</organism>
<evidence type="ECO:0000313" key="2">
    <source>
        <dbReference type="EMBL" id="MBB1260391.1"/>
    </source>
</evidence>
<feature type="region of interest" description="Disordered" evidence="1">
    <location>
        <begin position="76"/>
        <end position="122"/>
    </location>
</feature>
<name>A0A5P0YNR9_9ACTN</name>
<keyword evidence="4" id="KW-1185">Reference proteome</keyword>
<evidence type="ECO:0000313" key="5">
    <source>
        <dbReference type="Proteomes" id="UP000517765"/>
    </source>
</evidence>
<comment type="caution">
    <text evidence="3">The sequence shown here is derived from an EMBL/GenBank/DDBJ whole genome shotgun (WGS) entry which is preliminary data.</text>
</comment>
<dbReference type="AlphaFoldDB" id="A0A5P0YNR9"/>
<evidence type="ECO:0000313" key="3">
    <source>
        <dbReference type="EMBL" id="MQS01307.1"/>
    </source>
</evidence>
<reference evidence="2" key="3">
    <citation type="journal article" name="Syst. Appl. Microbiol.">
        <title>Streptomyces alkaliterrae sp. nov., isolated from an alkaline soil, and emended descriptions of Streptomyces alkaliphilus, Streptomyces calidiresistens and Streptomyces durbertensis.</title>
        <authorList>
            <person name="Swiecimska M."/>
            <person name="Golinska P."/>
            <person name="Nouioui I."/>
            <person name="Wypij M."/>
            <person name="Rai M."/>
            <person name="Sangal V."/>
            <person name="Goodfellow M."/>
        </authorList>
    </citation>
    <scope>NUCLEOTIDE SEQUENCE</scope>
    <source>
        <strain evidence="2">OF8</strain>
    </source>
</reference>
<reference evidence="3 4" key="1">
    <citation type="submission" date="2019-10" db="EMBL/GenBank/DDBJ databases">
        <title>Streptomyces sp. nov., a novel actinobacterium isolated from alkaline environment.</title>
        <authorList>
            <person name="Golinska P."/>
        </authorList>
    </citation>
    <scope>NUCLEOTIDE SEQUENCE [LARGE SCALE GENOMIC DNA]</scope>
    <source>
        <strain evidence="3 4">OF1</strain>
    </source>
</reference>
<dbReference type="RefSeq" id="WP_143646785.1">
    <property type="nucleotide sequence ID" value="NZ_JABJXA010000095.1"/>
</dbReference>
<accession>A0A5P0YNR9</accession>
<sequence>MSRRTLTLRDRLITYVTTRLSPVDWPHAARLTDHSLAATGLNAQQTGDTGPELPARLTAAARKAIRDHSITYLERLAPPLTPSEGHTASCRQPTLPARSGTARSSSPGLDRPRPHDFRRSQS</sequence>
<dbReference type="Proteomes" id="UP000320857">
    <property type="component" value="Unassembled WGS sequence"/>
</dbReference>
<dbReference type="Proteomes" id="UP000517765">
    <property type="component" value="Unassembled WGS sequence"/>
</dbReference>
<dbReference type="EMBL" id="JABJXA010000095">
    <property type="protein sequence ID" value="MBB1260391.1"/>
    <property type="molecule type" value="Genomic_DNA"/>
</dbReference>
<feature type="compositionally biased region" description="Basic and acidic residues" evidence="1">
    <location>
        <begin position="110"/>
        <end position="122"/>
    </location>
</feature>
<reference evidence="5" key="2">
    <citation type="submission" date="2020-05" db="EMBL/GenBank/DDBJ databases">
        <title>Classification of alakaliphilic streptomycetes isolated from an alkaline soil next to Lonar Crater, India and a proposal for the recognition of Streptomyces alkaliterrae sp. nov.</title>
        <authorList>
            <person name="Golinska P."/>
        </authorList>
    </citation>
    <scope>NUCLEOTIDE SEQUENCE [LARGE SCALE GENOMIC DNA]</scope>
    <source>
        <strain evidence="5">OF8</strain>
    </source>
</reference>
<protein>
    <submittedName>
        <fullName evidence="3">Uncharacterized protein</fullName>
    </submittedName>
</protein>
<evidence type="ECO:0000256" key="1">
    <source>
        <dbReference type="SAM" id="MobiDB-lite"/>
    </source>
</evidence>
<gene>
    <name evidence="3" type="ORF">FNX44_005345</name>
    <name evidence="2" type="ORF">H3147_16330</name>
</gene>
<evidence type="ECO:0000313" key="4">
    <source>
        <dbReference type="Proteomes" id="UP000320857"/>
    </source>
</evidence>
<proteinExistence type="predicted"/>
<dbReference type="EMBL" id="VJYK02000035">
    <property type="protein sequence ID" value="MQS01307.1"/>
    <property type="molecule type" value="Genomic_DNA"/>
</dbReference>